<dbReference type="PANTHER" id="PTHR11824">
    <property type="entry name" value="VOLTAGE-DEPENDENT CALCIUM CHANNEL BETA SUBUNIT"/>
    <property type="match status" value="1"/>
</dbReference>
<dbReference type="Proteomes" id="UP001174909">
    <property type="component" value="Unassembled WGS sequence"/>
</dbReference>
<dbReference type="GO" id="GO:0005245">
    <property type="term" value="F:voltage-gated calcium channel activity"/>
    <property type="evidence" value="ECO:0007669"/>
    <property type="project" value="InterPro"/>
</dbReference>
<dbReference type="SUPFAM" id="SSF52540">
    <property type="entry name" value="P-loop containing nucleoside triphosphate hydrolases"/>
    <property type="match status" value="1"/>
</dbReference>
<protein>
    <submittedName>
        <fullName evidence="3">Voltage-dependent L-type calcium channel subunit beta-4</fullName>
    </submittedName>
</protein>
<dbReference type="InterPro" id="IPR000584">
    <property type="entry name" value="VDCC_L_bsu"/>
</dbReference>
<keyword evidence="1" id="KW-0597">Phosphoprotein</keyword>
<dbReference type="Gene3D" id="3.40.50.300">
    <property type="entry name" value="P-loop containing nucleotide triphosphate hydrolases"/>
    <property type="match status" value="2"/>
</dbReference>
<dbReference type="GO" id="GO:0005891">
    <property type="term" value="C:voltage-gated calcium channel complex"/>
    <property type="evidence" value="ECO:0007669"/>
    <property type="project" value="InterPro"/>
</dbReference>
<evidence type="ECO:0000313" key="4">
    <source>
        <dbReference type="Proteomes" id="UP001174909"/>
    </source>
</evidence>
<gene>
    <name evidence="3" type="ORF">GBAR_LOCUS9041</name>
</gene>
<dbReference type="InterPro" id="IPR027417">
    <property type="entry name" value="P-loop_NTPase"/>
</dbReference>
<sequence>MACVSPVLGEESGVLEALSKAYSLPVLYARKAVVKFNSREMDSPLPRYTFSFQSGDYLHFKQPYGTTGWWVGRVVGERTWLGLLPSEEKLLAHRERVVREGQEERGEGEGEGLLVYEDAPIMRPIVFLGPSSRDAELTELLQKALVAFMKEQFPGRLHTHKPRWSVSEGLTDKQAWALRGEVYRAGHTLNLVYLDCDASYHDDISWLHPLLIYVQVSRRRVLQKLVEEMTASAEERTAQLQAAYRLYEQSTFTPSPYSLVIRDSDLDDACQSLELFLESYWAATRSVSLSSSALSHPL</sequence>
<name>A0AA35RN00_GEOBA</name>
<evidence type="ECO:0000256" key="1">
    <source>
        <dbReference type="ARBA" id="ARBA00022553"/>
    </source>
</evidence>
<feature type="domain" description="Guanylate kinase/L-type calcium channel beta subunit" evidence="2">
    <location>
        <begin position="192"/>
        <end position="279"/>
    </location>
</feature>
<dbReference type="SUPFAM" id="SSF50044">
    <property type="entry name" value="SH3-domain"/>
    <property type="match status" value="1"/>
</dbReference>
<keyword evidence="4" id="KW-1185">Reference proteome</keyword>
<organism evidence="3 4">
    <name type="scientific">Geodia barretti</name>
    <name type="common">Barrett's horny sponge</name>
    <dbReference type="NCBI Taxonomy" id="519541"/>
    <lineage>
        <taxon>Eukaryota</taxon>
        <taxon>Metazoa</taxon>
        <taxon>Porifera</taxon>
        <taxon>Demospongiae</taxon>
        <taxon>Heteroscleromorpha</taxon>
        <taxon>Tetractinellida</taxon>
        <taxon>Astrophorina</taxon>
        <taxon>Geodiidae</taxon>
        <taxon>Geodia</taxon>
    </lineage>
</organism>
<dbReference type="EMBL" id="CASHTH010001366">
    <property type="protein sequence ID" value="CAI8014489.1"/>
    <property type="molecule type" value="Genomic_DNA"/>
</dbReference>
<dbReference type="PRINTS" id="PR01626">
    <property type="entry name" value="LCACHANNELB"/>
</dbReference>
<dbReference type="InterPro" id="IPR036028">
    <property type="entry name" value="SH3-like_dom_sf"/>
</dbReference>
<dbReference type="Gene3D" id="2.30.30.40">
    <property type="entry name" value="SH3 Domains"/>
    <property type="match status" value="1"/>
</dbReference>
<reference evidence="3" key="1">
    <citation type="submission" date="2023-03" db="EMBL/GenBank/DDBJ databases">
        <authorList>
            <person name="Steffen K."/>
            <person name="Cardenas P."/>
        </authorList>
    </citation>
    <scope>NUCLEOTIDE SEQUENCE</scope>
</reference>
<accession>A0AA35RN00</accession>
<evidence type="ECO:0000313" key="3">
    <source>
        <dbReference type="EMBL" id="CAI8014489.1"/>
    </source>
</evidence>
<proteinExistence type="predicted"/>
<dbReference type="AlphaFoldDB" id="A0AA35RN00"/>
<dbReference type="InterPro" id="IPR008145">
    <property type="entry name" value="GK/Ca_channel_bsu"/>
</dbReference>
<evidence type="ECO:0000259" key="2">
    <source>
        <dbReference type="Pfam" id="PF00625"/>
    </source>
</evidence>
<dbReference type="Pfam" id="PF00625">
    <property type="entry name" value="Guanylate_kin"/>
    <property type="match status" value="1"/>
</dbReference>
<comment type="caution">
    <text evidence="3">The sequence shown here is derived from an EMBL/GenBank/DDBJ whole genome shotgun (WGS) entry which is preliminary data.</text>
</comment>